<evidence type="ECO:0000313" key="5">
    <source>
        <dbReference type="EMBL" id="MBX8643555.1"/>
    </source>
</evidence>
<feature type="domain" description="KaiC-like" evidence="4">
    <location>
        <begin position="400"/>
        <end position="608"/>
    </location>
</feature>
<evidence type="ECO:0000256" key="1">
    <source>
        <dbReference type="ARBA" id="ARBA00022741"/>
    </source>
</evidence>
<feature type="region of interest" description="Disordered" evidence="3">
    <location>
        <begin position="243"/>
        <end position="265"/>
    </location>
</feature>
<dbReference type="GO" id="GO:0005524">
    <property type="term" value="F:ATP binding"/>
    <property type="evidence" value="ECO:0007669"/>
    <property type="project" value="UniProtKB-KW"/>
</dbReference>
<accession>A0A8J8CCM0</accession>
<evidence type="ECO:0000256" key="3">
    <source>
        <dbReference type="SAM" id="MobiDB-lite"/>
    </source>
</evidence>
<dbReference type="InterPro" id="IPR014774">
    <property type="entry name" value="KaiC-like_dom"/>
</dbReference>
<gene>
    <name evidence="5" type="ORF">KIY12_02335</name>
</gene>
<dbReference type="InterPro" id="IPR027417">
    <property type="entry name" value="P-loop_NTPase"/>
</dbReference>
<dbReference type="Gene3D" id="3.40.50.300">
    <property type="entry name" value="P-loop containing nucleotide triphosphate hydrolases"/>
    <property type="match status" value="1"/>
</dbReference>
<dbReference type="Pfam" id="PF06745">
    <property type="entry name" value="ATPase"/>
    <property type="match status" value="1"/>
</dbReference>
<name>A0A8J8CCM0_9ARCH</name>
<keyword evidence="2" id="KW-0067">ATP-binding</keyword>
<dbReference type="EMBL" id="JAHEAC010000011">
    <property type="protein sequence ID" value="MBX8643555.1"/>
    <property type="molecule type" value="Genomic_DNA"/>
</dbReference>
<dbReference type="PANTHER" id="PTHR43637:SF3">
    <property type="entry name" value="FLAGELLA-RELATED PROTEIN H-RELATED"/>
    <property type="match status" value="1"/>
</dbReference>
<feature type="compositionally biased region" description="Basic and acidic residues" evidence="3">
    <location>
        <begin position="243"/>
        <end position="255"/>
    </location>
</feature>
<evidence type="ECO:0000256" key="2">
    <source>
        <dbReference type="ARBA" id="ARBA00022840"/>
    </source>
</evidence>
<comment type="caution">
    <text evidence="5">The sequence shown here is derived from an EMBL/GenBank/DDBJ whole genome shotgun (WGS) entry which is preliminary data.</text>
</comment>
<keyword evidence="1" id="KW-0547">Nucleotide-binding</keyword>
<reference evidence="5" key="1">
    <citation type="submission" date="2021-05" db="EMBL/GenBank/DDBJ databases">
        <title>Genomic insights into ecological role and evolution of a novel Thermoplasmata order Candidatus Sysuiplasmatales.</title>
        <authorList>
            <person name="Yuan Y."/>
        </authorList>
    </citation>
    <scope>NUCLEOTIDE SEQUENCE</scope>
    <source>
        <strain evidence="5">TUT19-bin139</strain>
    </source>
</reference>
<proteinExistence type="predicted"/>
<evidence type="ECO:0000313" key="6">
    <source>
        <dbReference type="Proteomes" id="UP000750197"/>
    </source>
</evidence>
<organism evidence="5 6">
    <name type="scientific">Candidatus Sysuiplasma superficiale</name>
    <dbReference type="NCBI Taxonomy" id="2823368"/>
    <lineage>
        <taxon>Archaea</taxon>
        <taxon>Methanobacteriati</taxon>
        <taxon>Thermoplasmatota</taxon>
        <taxon>Thermoplasmata</taxon>
        <taxon>Candidatus Sysuiplasmatales</taxon>
        <taxon>Candidatus Sysuiplasmataceae</taxon>
        <taxon>Candidatus Sysuiplasma</taxon>
    </lineage>
</organism>
<protein>
    <recommendedName>
        <fullName evidence="4">KaiC-like domain-containing protein</fullName>
    </recommendedName>
</protein>
<sequence length="639" mass="72549">MNNQDDVLKYTTFISTDVMDKKEIAERAYQFAGRRENVERDSVAVAQIKDFLARYPFKEKPELLRNVSPDDLYDRTSNDRFFDWLTMKTDRVGVSFTCERAIFPEAVRRIDFLKVLLTVLVSEKRSVSFKIDQNWGVIPGFGGERMIAKKLLSIYYWERVVPVFRTEHMELFSSGLGIAFKNSALQKYRKDYSLLSMGQKFELLNAGLVEFKIANMEKMTNTQFASFLYSLFLPSVLEGEKADDGAESETAKSDMDSGSGSAASEYEARIREADRMISDLRRQLVIREERIAELEQELKMKSAELAEKDSLLGQREEKVRQELSNQLKEAERQSEIEKAELKRKISELTGHVEELERVIGSRESGPALQLSGTDTDRSDVVNGEMDTFHQQGAEDGRQRLKTGIDRLDDLLNGGIPAGSQFIVYGPSFIGKELVINAFAAEGLAEGAPLIWITTDRTIDEIRAEMTSVISSYTEYEKNGLVYYIDAYSRIVGDDSVSENAAYLDENSSVETINDMANSRISSIETLVKEKGYRLVFRSVSSLSANHDIKSIFALLRQFVAHRRKDRCVGIYSVEKGIMPEQDLQIINSIMDGVIEFSTDTRNNFLAVRGICETQSRDRIQYTLEKSTINIGSFFLGRIK</sequence>
<dbReference type="PANTHER" id="PTHR43637">
    <property type="entry name" value="UPF0273 PROTEIN TM_0370"/>
    <property type="match status" value="1"/>
</dbReference>
<dbReference type="SUPFAM" id="SSF52540">
    <property type="entry name" value="P-loop containing nucleoside triphosphate hydrolases"/>
    <property type="match status" value="1"/>
</dbReference>
<dbReference type="Proteomes" id="UP000750197">
    <property type="component" value="Unassembled WGS sequence"/>
</dbReference>
<evidence type="ECO:0000259" key="4">
    <source>
        <dbReference type="Pfam" id="PF06745"/>
    </source>
</evidence>
<dbReference type="AlphaFoldDB" id="A0A8J8CCM0"/>